<proteinExistence type="predicted"/>
<gene>
    <name evidence="3" type="ORF">PITG_19930</name>
</gene>
<keyword evidence="2" id="KW-0472">Membrane</keyword>
<protein>
    <submittedName>
        <fullName evidence="3">Uncharacterized protein</fullName>
    </submittedName>
</protein>
<dbReference type="VEuPathDB" id="FungiDB:PITG_19930"/>
<dbReference type="InParanoid" id="D0P1T7"/>
<sequence>MLPLTSHSNKHQLLLNHQRSWFPYNWCQPHATEETQALTPAPTKEEPSEPTPAPLARTEDSEVPTPAPANEEPGKPTPAPSAPTKDSEVPTPAPTNEESGKPTTAEESSLCIEVSVEGDATYCIQGPVCSGFDDGPAETTVLSEVTWLSKTALKRFRVGSVLAPAWRQWMPNNYCAASSAAIGVGSVAAIVAGVGAIVAIAGFTAYNYRQNRATRHDFENNIVAPVTSPA</sequence>
<dbReference type="STRING" id="403677.D0P1T7"/>
<evidence type="ECO:0000256" key="1">
    <source>
        <dbReference type="SAM" id="MobiDB-lite"/>
    </source>
</evidence>
<dbReference type="HOGENOM" id="CLU_1206839_0_0_1"/>
<dbReference type="GeneID" id="9480490"/>
<evidence type="ECO:0000256" key="2">
    <source>
        <dbReference type="SAM" id="Phobius"/>
    </source>
</evidence>
<dbReference type="AlphaFoldDB" id="D0P1T7"/>
<evidence type="ECO:0000313" key="4">
    <source>
        <dbReference type="Proteomes" id="UP000006643"/>
    </source>
</evidence>
<dbReference type="EMBL" id="DS028257">
    <property type="protein sequence ID" value="EEY55070.1"/>
    <property type="molecule type" value="Genomic_DNA"/>
</dbReference>
<name>D0P1T7_PHYIT</name>
<feature type="transmembrane region" description="Helical" evidence="2">
    <location>
        <begin position="180"/>
        <end position="206"/>
    </location>
</feature>
<dbReference type="RefSeq" id="XP_002895729.1">
    <property type="nucleotide sequence ID" value="XM_002895683.1"/>
</dbReference>
<keyword evidence="4" id="KW-1185">Reference proteome</keyword>
<keyword evidence="2" id="KW-0812">Transmembrane</keyword>
<feature type="compositionally biased region" description="Polar residues" evidence="1">
    <location>
        <begin position="94"/>
        <end position="107"/>
    </location>
</feature>
<dbReference type="KEGG" id="pif:PITG_19930"/>
<accession>D0P1T7</accession>
<reference evidence="4" key="1">
    <citation type="journal article" date="2009" name="Nature">
        <title>Genome sequence and analysis of the Irish potato famine pathogen Phytophthora infestans.</title>
        <authorList>
            <consortium name="The Broad Institute Genome Sequencing Platform"/>
            <person name="Haas B.J."/>
            <person name="Kamoun S."/>
            <person name="Zody M.C."/>
            <person name="Jiang R.H."/>
            <person name="Handsaker R.E."/>
            <person name="Cano L.M."/>
            <person name="Grabherr M."/>
            <person name="Kodira C.D."/>
            <person name="Raffaele S."/>
            <person name="Torto-Alalibo T."/>
            <person name="Bozkurt T.O."/>
            <person name="Ah-Fong A.M."/>
            <person name="Alvarado L."/>
            <person name="Anderson V.L."/>
            <person name="Armstrong M.R."/>
            <person name="Avrova A."/>
            <person name="Baxter L."/>
            <person name="Beynon J."/>
            <person name="Boevink P.C."/>
            <person name="Bollmann S.R."/>
            <person name="Bos J.I."/>
            <person name="Bulone V."/>
            <person name="Cai G."/>
            <person name="Cakir C."/>
            <person name="Carrington J.C."/>
            <person name="Chawner M."/>
            <person name="Conti L."/>
            <person name="Costanzo S."/>
            <person name="Ewan R."/>
            <person name="Fahlgren N."/>
            <person name="Fischbach M.A."/>
            <person name="Fugelstad J."/>
            <person name="Gilroy E.M."/>
            <person name="Gnerre S."/>
            <person name="Green P.J."/>
            <person name="Grenville-Briggs L.J."/>
            <person name="Griffith J."/>
            <person name="Grunwald N.J."/>
            <person name="Horn K."/>
            <person name="Horner N.R."/>
            <person name="Hu C.H."/>
            <person name="Huitema E."/>
            <person name="Jeong D.H."/>
            <person name="Jones A.M."/>
            <person name="Jones J.D."/>
            <person name="Jones R.W."/>
            <person name="Karlsson E.K."/>
            <person name="Kunjeti S.G."/>
            <person name="Lamour K."/>
            <person name="Liu Z."/>
            <person name="Ma L."/>
            <person name="Maclean D."/>
            <person name="Chibucos M.C."/>
            <person name="McDonald H."/>
            <person name="McWalters J."/>
            <person name="Meijer H.J."/>
            <person name="Morgan W."/>
            <person name="Morris P.F."/>
            <person name="Munro C.A."/>
            <person name="O'Neill K."/>
            <person name="Ospina-Giraldo M."/>
            <person name="Pinzon A."/>
            <person name="Pritchard L."/>
            <person name="Ramsahoye B."/>
            <person name="Ren Q."/>
            <person name="Restrepo S."/>
            <person name="Roy S."/>
            <person name="Sadanandom A."/>
            <person name="Savidor A."/>
            <person name="Schornack S."/>
            <person name="Schwartz D.C."/>
            <person name="Schumann U.D."/>
            <person name="Schwessinger B."/>
            <person name="Seyer L."/>
            <person name="Sharpe T."/>
            <person name="Silvar C."/>
            <person name="Song J."/>
            <person name="Studholme D.J."/>
            <person name="Sykes S."/>
            <person name="Thines M."/>
            <person name="van de Vondervoort P.J."/>
            <person name="Phuntumart V."/>
            <person name="Wawra S."/>
            <person name="Weide R."/>
            <person name="Win J."/>
            <person name="Young C."/>
            <person name="Zhou S."/>
            <person name="Fry W."/>
            <person name="Meyers B.C."/>
            <person name="van West P."/>
            <person name="Ristaino J."/>
            <person name="Govers F."/>
            <person name="Birch P.R."/>
            <person name="Whisson S.C."/>
            <person name="Judelson H.S."/>
            <person name="Nusbaum C."/>
        </authorList>
    </citation>
    <scope>NUCLEOTIDE SEQUENCE [LARGE SCALE GENOMIC DNA]</scope>
    <source>
        <strain evidence="4">T30-4</strain>
    </source>
</reference>
<organism evidence="3 4">
    <name type="scientific">Phytophthora infestans (strain T30-4)</name>
    <name type="common">Potato late blight agent</name>
    <dbReference type="NCBI Taxonomy" id="403677"/>
    <lineage>
        <taxon>Eukaryota</taxon>
        <taxon>Sar</taxon>
        <taxon>Stramenopiles</taxon>
        <taxon>Oomycota</taxon>
        <taxon>Peronosporomycetes</taxon>
        <taxon>Peronosporales</taxon>
        <taxon>Peronosporaceae</taxon>
        <taxon>Phytophthora</taxon>
    </lineage>
</organism>
<feature type="region of interest" description="Disordered" evidence="1">
    <location>
        <begin position="35"/>
        <end position="108"/>
    </location>
</feature>
<dbReference type="Proteomes" id="UP000006643">
    <property type="component" value="Unassembled WGS sequence"/>
</dbReference>
<keyword evidence="2" id="KW-1133">Transmembrane helix</keyword>
<evidence type="ECO:0000313" key="3">
    <source>
        <dbReference type="EMBL" id="EEY55070.1"/>
    </source>
</evidence>